<dbReference type="GO" id="GO:0016020">
    <property type="term" value="C:membrane"/>
    <property type="evidence" value="ECO:0007669"/>
    <property type="project" value="UniProtKB-UniRule"/>
</dbReference>
<dbReference type="RefSeq" id="WP_094413064.1">
    <property type="nucleotide sequence ID" value="NZ_NOXV01000208.1"/>
</dbReference>
<dbReference type="SUPFAM" id="SSF103088">
    <property type="entry name" value="OmpA-like"/>
    <property type="match status" value="1"/>
</dbReference>
<keyword evidence="4" id="KW-1185">Reference proteome</keyword>
<organism evidence="3 4">
    <name type="scientific">Flavobacterium cyanobacteriorum</name>
    <dbReference type="NCBI Taxonomy" id="2022802"/>
    <lineage>
        <taxon>Bacteria</taxon>
        <taxon>Pseudomonadati</taxon>
        <taxon>Bacteroidota</taxon>
        <taxon>Flavobacteriia</taxon>
        <taxon>Flavobacteriales</taxon>
        <taxon>Flavobacteriaceae</taxon>
        <taxon>Flavobacterium</taxon>
    </lineage>
</organism>
<reference evidence="3 4" key="1">
    <citation type="submission" date="2017-07" db="EMBL/GenBank/DDBJ databases">
        <title>Flavobacterium cyanobacteriorum sp. nov., isolated from cyanobacterial aggregates in a eutrophic lake.</title>
        <authorList>
            <person name="Cai H."/>
        </authorList>
    </citation>
    <scope>NUCLEOTIDE SEQUENCE [LARGE SCALE GENOMIC DNA]</scope>
    <source>
        <strain evidence="3 4">TH021</strain>
    </source>
</reference>
<dbReference type="PROSITE" id="PS51123">
    <property type="entry name" value="OMPA_2"/>
    <property type="match status" value="1"/>
</dbReference>
<dbReference type="Proteomes" id="UP000216605">
    <property type="component" value="Unassembled WGS sequence"/>
</dbReference>
<dbReference type="Gene3D" id="3.30.1330.60">
    <property type="entry name" value="OmpA-like domain"/>
    <property type="match status" value="1"/>
</dbReference>
<dbReference type="EMBL" id="NOXV01000208">
    <property type="protein sequence ID" value="OYQ39651.1"/>
    <property type="molecule type" value="Genomic_DNA"/>
</dbReference>
<dbReference type="AlphaFoldDB" id="A0A255ZE17"/>
<evidence type="ECO:0000313" key="3">
    <source>
        <dbReference type="EMBL" id="OYQ39651.1"/>
    </source>
</evidence>
<gene>
    <name evidence="3" type="ORF">CHU92_04580</name>
</gene>
<dbReference type="InterPro" id="IPR006665">
    <property type="entry name" value="OmpA-like"/>
</dbReference>
<name>A0A255ZE17_9FLAO</name>
<feature type="domain" description="OmpA-like" evidence="2">
    <location>
        <begin position="323"/>
        <end position="395"/>
    </location>
</feature>
<dbReference type="GO" id="GO:0005509">
    <property type="term" value="F:calcium ion binding"/>
    <property type="evidence" value="ECO:0007669"/>
    <property type="project" value="InterPro"/>
</dbReference>
<proteinExistence type="predicted"/>
<evidence type="ECO:0000259" key="2">
    <source>
        <dbReference type="PROSITE" id="PS51123"/>
    </source>
</evidence>
<dbReference type="InterPro" id="IPR036737">
    <property type="entry name" value="OmpA-like_sf"/>
</dbReference>
<protein>
    <recommendedName>
        <fullName evidence="2">OmpA-like domain-containing protein</fullName>
    </recommendedName>
</protein>
<comment type="caution">
    <text evidence="3">The sequence shown here is derived from an EMBL/GenBank/DDBJ whole genome shotgun (WGS) entry which is preliminary data.</text>
</comment>
<dbReference type="SUPFAM" id="SSF103647">
    <property type="entry name" value="TSP type-3 repeat"/>
    <property type="match status" value="1"/>
</dbReference>
<dbReference type="OrthoDB" id="1522982at2"/>
<evidence type="ECO:0000313" key="4">
    <source>
        <dbReference type="Proteomes" id="UP000216605"/>
    </source>
</evidence>
<accession>A0A255ZE17</accession>
<dbReference type="InterPro" id="IPR028974">
    <property type="entry name" value="TSP_type-3_rpt"/>
</dbReference>
<sequence>MRYLYLFFLFLSHHHWAQKSAFQKDSLYNRWSFEVLAGQNKAVRPFSEGYYSANPNNYFNFSGVNHFDAGVRYMFSDRFGLKLSGGYDVFTDDGSSGSLPFETKAYNLSLQGVVNLARILRFETFTKRIGLLAHGGVQVAKMYADNPVTGSLNEDNGGFILGLTPQFRITKWLALTGDFSAVSNVRQHLNWDGSYSAKSNNLTGLFYHTSLGLNFYFGNKEAHADWYVSAQNISNVDDEARKRLDEIETLMNDTDKDGVPDYLDQENNTPAGVAVDTRGKYIDLNRNGVPDELEREKSNIRIDQNYISGEGGNSNYASSQEVLAALIEKGYLSIYFNINKDTPNSGSTHNVMLIYKYLLQHPEAKIKLVGYADLRGDEAANVDLSQRRAQKLKNF</sequence>
<keyword evidence="1" id="KW-0472">Membrane</keyword>
<evidence type="ECO:0000256" key="1">
    <source>
        <dbReference type="PROSITE-ProRule" id="PRU00473"/>
    </source>
</evidence>